<sequence>MESSSIKLLSTTQVILSSGPDWKLWINQIRTLAECHQIWEYIDPDSENRPTKKAPTEPTIQMVKENAPADASITILNDDEYKTYERLTKQYTINEKAHNKHATALYAIQTKINESVVVALQYYYTGKPVCEWLQILRNAIAPSDQNRKLRVAAQYNRLLSPPRNQNIDVWMASFLLAYNAAKEENLPDVSGDRAVHNFLHVVSTLQPEFTTYWKQKVQNALAKNKPLPTVEQLHGALRNDRDENAIQRGKAPFTALAAFNTTFQGKSQQDASSTSTTIRDREVPIPRISSWCQKWNEKSNRN</sequence>
<proteinExistence type="predicted"/>
<name>A0A6A6YRH5_9PEZI</name>
<evidence type="ECO:0000313" key="1">
    <source>
        <dbReference type="EMBL" id="KAF2810565.1"/>
    </source>
</evidence>
<dbReference type="EMBL" id="MU003700">
    <property type="protein sequence ID" value="KAF2810565.1"/>
    <property type="molecule type" value="Genomic_DNA"/>
</dbReference>
<organism evidence="1">
    <name type="scientific">Mytilinidion resinicola</name>
    <dbReference type="NCBI Taxonomy" id="574789"/>
    <lineage>
        <taxon>Eukaryota</taxon>
        <taxon>Fungi</taxon>
        <taxon>Dikarya</taxon>
        <taxon>Ascomycota</taxon>
        <taxon>Pezizomycotina</taxon>
        <taxon>Dothideomycetes</taxon>
        <taxon>Pleosporomycetidae</taxon>
        <taxon>Mytilinidiales</taxon>
        <taxon>Mytilinidiaceae</taxon>
        <taxon>Mytilinidion</taxon>
    </lineage>
</organism>
<reference evidence="3" key="3">
    <citation type="submission" date="2025-04" db="UniProtKB">
        <authorList>
            <consortium name="RefSeq"/>
        </authorList>
    </citation>
    <scope>IDENTIFICATION</scope>
    <source>
        <strain evidence="3">CBS 304.34</strain>
    </source>
</reference>
<gene>
    <name evidence="1 3" type="ORF">BDZ99DRAFT_476713</name>
</gene>
<reference evidence="3" key="2">
    <citation type="submission" date="2020-04" db="EMBL/GenBank/DDBJ databases">
        <authorList>
            <consortium name="NCBI Genome Project"/>
        </authorList>
    </citation>
    <scope>NUCLEOTIDE SEQUENCE</scope>
    <source>
        <strain evidence="3">CBS 304.34</strain>
    </source>
</reference>
<dbReference type="RefSeq" id="XP_033577529.1">
    <property type="nucleotide sequence ID" value="XM_033722076.1"/>
</dbReference>
<protein>
    <submittedName>
        <fullName evidence="1 3">Uncharacterized protein</fullName>
    </submittedName>
</protein>
<dbReference type="OrthoDB" id="3781185at2759"/>
<accession>A0A6A6YRH5</accession>
<keyword evidence="2" id="KW-1185">Reference proteome</keyword>
<evidence type="ECO:0000313" key="2">
    <source>
        <dbReference type="Proteomes" id="UP000504636"/>
    </source>
</evidence>
<evidence type="ECO:0000313" key="3">
    <source>
        <dbReference type="RefSeq" id="XP_033577529.1"/>
    </source>
</evidence>
<reference evidence="1 3" key="1">
    <citation type="journal article" date="2020" name="Stud. Mycol.">
        <title>101 Dothideomycetes genomes: a test case for predicting lifestyles and emergence of pathogens.</title>
        <authorList>
            <person name="Haridas S."/>
            <person name="Albert R."/>
            <person name="Binder M."/>
            <person name="Bloem J."/>
            <person name="Labutti K."/>
            <person name="Salamov A."/>
            <person name="Andreopoulos B."/>
            <person name="Baker S."/>
            <person name="Barry K."/>
            <person name="Bills G."/>
            <person name="Bluhm B."/>
            <person name="Cannon C."/>
            <person name="Castanera R."/>
            <person name="Culley D."/>
            <person name="Daum C."/>
            <person name="Ezra D."/>
            <person name="Gonzalez J."/>
            <person name="Henrissat B."/>
            <person name="Kuo A."/>
            <person name="Liang C."/>
            <person name="Lipzen A."/>
            <person name="Lutzoni F."/>
            <person name="Magnuson J."/>
            <person name="Mondo S."/>
            <person name="Nolan M."/>
            <person name="Ohm R."/>
            <person name="Pangilinan J."/>
            <person name="Park H.-J."/>
            <person name="Ramirez L."/>
            <person name="Alfaro M."/>
            <person name="Sun H."/>
            <person name="Tritt A."/>
            <person name="Yoshinaga Y."/>
            <person name="Zwiers L.-H."/>
            <person name="Turgeon B."/>
            <person name="Goodwin S."/>
            <person name="Spatafora J."/>
            <person name="Crous P."/>
            <person name="Grigoriev I."/>
        </authorList>
    </citation>
    <scope>NUCLEOTIDE SEQUENCE</scope>
    <source>
        <strain evidence="1 3">CBS 304.34</strain>
    </source>
</reference>
<dbReference type="GeneID" id="54462969"/>
<dbReference type="Proteomes" id="UP000504636">
    <property type="component" value="Unplaced"/>
</dbReference>
<dbReference type="AlphaFoldDB" id="A0A6A6YRH5"/>